<dbReference type="InterPro" id="IPR038763">
    <property type="entry name" value="DHH_sf"/>
</dbReference>
<gene>
    <name evidence="3" type="ORF">FEZ33_01740</name>
</gene>
<evidence type="ECO:0000259" key="1">
    <source>
        <dbReference type="Pfam" id="PF01368"/>
    </source>
</evidence>
<feature type="domain" description="DDH" evidence="1">
    <location>
        <begin position="21"/>
        <end position="158"/>
    </location>
</feature>
<proteinExistence type="predicted"/>
<dbReference type="EMBL" id="VBSP01000003">
    <property type="protein sequence ID" value="TLQ49139.1"/>
    <property type="molecule type" value="Genomic_DNA"/>
</dbReference>
<dbReference type="RefSeq" id="WP_138403670.1">
    <property type="nucleotide sequence ID" value="NZ_VBSP01000003.1"/>
</dbReference>
<evidence type="ECO:0000259" key="2">
    <source>
        <dbReference type="Pfam" id="PF02272"/>
    </source>
</evidence>
<dbReference type="InterPro" id="IPR051319">
    <property type="entry name" value="Oligoribo/pAp-PDE_c-di-AMP_PDE"/>
</dbReference>
<dbReference type="Pfam" id="PF01368">
    <property type="entry name" value="DHH"/>
    <property type="match status" value="1"/>
</dbReference>
<organism evidence="3 4">
    <name type="scientific">Ruoffia tabacinasalis</name>
    <dbReference type="NCBI Taxonomy" id="87458"/>
    <lineage>
        <taxon>Bacteria</taxon>
        <taxon>Bacillati</taxon>
        <taxon>Bacillota</taxon>
        <taxon>Bacilli</taxon>
        <taxon>Lactobacillales</taxon>
        <taxon>Aerococcaceae</taxon>
        <taxon>Ruoffia</taxon>
    </lineage>
</organism>
<accession>A0A5R9ENP1</accession>
<dbReference type="GO" id="GO:0003676">
    <property type="term" value="F:nucleic acid binding"/>
    <property type="evidence" value="ECO:0007669"/>
    <property type="project" value="InterPro"/>
</dbReference>
<evidence type="ECO:0000313" key="4">
    <source>
        <dbReference type="Proteomes" id="UP000306420"/>
    </source>
</evidence>
<dbReference type="Gene3D" id="3.90.1640.10">
    <property type="entry name" value="inorganic pyrophosphatase (n-terminal core)"/>
    <property type="match status" value="1"/>
</dbReference>
<dbReference type="AlphaFoldDB" id="A0A5R9ENP1"/>
<reference evidence="3 4" key="1">
    <citation type="submission" date="2019-05" db="EMBL/GenBank/DDBJ databases">
        <title>The metagenome of a microbial culture collection derived from dairy environment covers the genomic content of the human microbiome.</title>
        <authorList>
            <person name="Roder T."/>
            <person name="Wuthrich D."/>
            <person name="Sattari Z."/>
            <person name="Von Ah U."/>
            <person name="Bar C."/>
            <person name="Ronchi F."/>
            <person name="Macpherson A.J."/>
            <person name="Ganal-Vonarburg S.C."/>
            <person name="Bruggmann R."/>
            <person name="Vergeres G."/>
        </authorList>
    </citation>
    <scope>NUCLEOTIDE SEQUENCE [LARGE SCALE GENOMIC DNA]</scope>
    <source>
        <strain evidence="3 4">FAM 24227</strain>
    </source>
</reference>
<dbReference type="PANTHER" id="PTHR47618">
    <property type="entry name" value="BIFUNCTIONAL OLIGORIBONUCLEASE AND PAP PHOSPHATASE NRNA"/>
    <property type="match status" value="1"/>
</dbReference>
<comment type="caution">
    <text evidence="3">The sequence shown here is derived from an EMBL/GenBank/DDBJ whole genome shotgun (WGS) entry which is preliminary data.</text>
</comment>
<dbReference type="Gene3D" id="3.10.310.30">
    <property type="match status" value="1"/>
</dbReference>
<dbReference type="SUPFAM" id="SSF64182">
    <property type="entry name" value="DHH phosphoesterases"/>
    <property type="match status" value="1"/>
</dbReference>
<dbReference type="InterPro" id="IPR001667">
    <property type="entry name" value="DDH_dom"/>
</dbReference>
<sequence length="326" mass="36214">MYLETEKVQELLTYIKKHDTIIIHRHVRPDPDAFGSQLGLKYLIKNAFKNKKVLAAGTMSKGLSWMGDMDEIEDSDYEDALVIVVDTANYPRIEDKRYNKGAKLVKIDHHPDVDSYGDLEMVYTKASSCSEIIANISLELGEALPLTKEAAFMLYAGIVGDTGRFQYDSTSATTLTTAAELLKQGIDHFIINDRFNTKSMEQAKFQGFVLDQLEITDNGVAHIIINQADLKRYGITEEESNVAVGIPGSIMGVNTWALFIEQEGSHPYWRVRVRSKGPAINEIAAKYHGGGHPKASGASVYSKEEMSQLLEDLGQAAQAYLDNISE</sequence>
<dbReference type="PANTHER" id="PTHR47618:SF1">
    <property type="entry name" value="BIFUNCTIONAL OLIGORIBONUCLEASE AND PAP PHOSPHATASE NRNA"/>
    <property type="match status" value="1"/>
</dbReference>
<evidence type="ECO:0000313" key="3">
    <source>
        <dbReference type="EMBL" id="TLQ49139.1"/>
    </source>
</evidence>
<dbReference type="Pfam" id="PF02272">
    <property type="entry name" value="DHHA1"/>
    <property type="match status" value="1"/>
</dbReference>
<feature type="domain" description="DHHA1" evidence="2">
    <location>
        <begin position="232"/>
        <end position="317"/>
    </location>
</feature>
<protein>
    <submittedName>
        <fullName evidence="3">Bifunctional oligoribonuclease/PAP phosphatase NrnA</fullName>
    </submittedName>
</protein>
<name>A0A5R9ENP1_9LACT</name>
<dbReference type="Proteomes" id="UP000306420">
    <property type="component" value="Unassembled WGS sequence"/>
</dbReference>
<dbReference type="InterPro" id="IPR003156">
    <property type="entry name" value="DHHA1_dom"/>
</dbReference>
<dbReference type="OrthoDB" id="9803668at2"/>